<dbReference type="PANTHER" id="PTHR38686">
    <property type="entry name" value="APOLIPOPROTEIN N-ACYLTRANSFERASE"/>
    <property type="match status" value="1"/>
</dbReference>
<protein>
    <recommendedName>
        <fullName evidence="9">Apolipoprotein N-acyltransferase</fullName>
        <shortName evidence="9">ALP N-acyltransferase</shortName>
        <ecNumber evidence="9">2.3.1.269</ecNumber>
    </recommendedName>
</protein>
<keyword evidence="7 9" id="KW-0472">Membrane</keyword>
<feature type="transmembrane region" description="Helical" evidence="9">
    <location>
        <begin position="467"/>
        <end position="491"/>
    </location>
</feature>
<evidence type="ECO:0000259" key="10">
    <source>
        <dbReference type="PROSITE" id="PS50263"/>
    </source>
</evidence>
<dbReference type="Gene3D" id="3.60.110.10">
    <property type="entry name" value="Carbon-nitrogen hydrolase"/>
    <property type="match status" value="1"/>
</dbReference>
<dbReference type="PANTHER" id="PTHR38686:SF1">
    <property type="entry name" value="APOLIPOPROTEIN N-ACYLTRANSFERASE"/>
    <property type="match status" value="1"/>
</dbReference>
<dbReference type="GO" id="GO:0005886">
    <property type="term" value="C:plasma membrane"/>
    <property type="evidence" value="ECO:0007669"/>
    <property type="project" value="UniProtKB-SubCell"/>
</dbReference>
<comment type="subcellular location">
    <subcellularLocation>
        <location evidence="1 9">Cell membrane</location>
        <topology evidence="1 9">Multi-pass membrane protein</topology>
    </subcellularLocation>
</comment>
<dbReference type="Pfam" id="PF00795">
    <property type="entry name" value="CN_hydrolase"/>
    <property type="match status" value="1"/>
</dbReference>
<organism evidence="11 12">
    <name type="scientific">Acidisoma cellulosilyticum</name>
    <dbReference type="NCBI Taxonomy" id="2802395"/>
    <lineage>
        <taxon>Bacteria</taxon>
        <taxon>Pseudomonadati</taxon>
        <taxon>Pseudomonadota</taxon>
        <taxon>Alphaproteobacteria</taxon>
        <taxon>Acetobacterales</taxon>
        <taxon>Acidocellaceae</taxon>
        <taxon>Acidisoma</taxon>
    </lineage>
</organism>
<dbReference type="CDD" id="cd07571">
    <property type="entry name" value="ALP_N-acyl_transferase"/>
    <property type="match status" value="1"/>
</dbReference>
<feature type="transmembrane region" description="Helical" evidence="9">
    <location>
        <begin position="50"/>
        <end position="68"/>
    </location>
</feature>
<name>A0A963YZE0_9PROT</name>
<feature type="transmembrane region" description="Helical" evidence="9">
    <location>
        <begin position="157"/>
        <end position="176"/>
    </location>
</feature>
<feature type="domain" description="CN hydrolase" evidence="10">
    <location>
        <begin position="217"/>
        <end position="460"/>
    </location>
</feature>
<feature type="transmembrane region" description="Helical" evidence="9">
    <location>
        <begin position="114"/>
        <end position="137"/>
    </location>
</feature>
<dbReference type="GO" id="GO:0042158">
    <property type="term" value="P:lipoprotein biosynthetic process"/>
    <property type="evidence" value="ECO:0007669"/>
    <property type="project" value="UniProtKB-UniRule"/>
</dbReference>
<dbReference type="Proteomes" id="UP000721844">
    <property type="component" value="Unassembled WGS sequence"/>
</dbReference>
<evidence type="ECO:0000256" key="2">
    <source>
        <dbReference type="ARBA" id="ARBA00010065"/>
    </source>
</evidence>
<dbReference type="SUPFAM" id="SSF56317">
    <property type="entry name" value="Carbon-nitrogen hydrolase"/>
    <property type="match status" value="1"/>
</dbReference>
<dbReference type="EMBL" id="JAESVA010000001">
    <property type="protein sequence ID" value="MCB8879162.1"/>
    <property type="molecule type" value="Genomic_DNA"/>
</dbReference>
<evidence type="ECO:0000256" key="4">
    <source>
        <dbReference type="ARBA" id="ARBA00022679"/>
    </source>
</evidence>
<evidence type="ECO:0000256" key="5">
    <source>
        <dbReference type="ARBA" id="ARBA00022692"/>
    </source>
</evidence>
<evidence type="ECO:0000256" key="8">
    <source>
        <dbReference type="ARBA" id="ARBA00023315"/>
    </source>
</evidence>
<accession>A0A963YZE0</accession>
<comment type="catalytic activity">
    <reaction evidence="9">
        <text>N-terminal S-1,2-diacyl-sn-glyceryl-L-cysteinyl-[lipoprotein] + a glycerophospholipid = N-acyl-S-1,2-diacyl-sn-glyceryl-L-cysteinyl-[lipoprotein] + a 2-acyl-sn-glycero-3-phospholipid + H(+)</text>
        <dbReference type="Rhea" id="RHEA:48228"/>
        <dbReference type="Rhea" id="RHEA-COMP:14681"/>
        <dbReference type="Rhea" id="RHEA-COMP:14684"/>
        <dbReference type="ChEBI" id="CHEBI:15378"/>
        <dbReference type="ChEBI" id="CHEBI:136912"/>
        <dbReference type="ChEBI" id="CHEBI:140656"/>
        <dbReference type="ChEBI" id="CHEBI:140657"/>
        <dbReference type="ChEBI" id="CHEBI:140660"/>
        <dbReference type="EC" id="2.3.1.269"/>
    </reaction>
</comment>
<dbReference type="Pfam" id="PF20154">
    <property type="entry name" value="LNT_N"/>
    <property type="match status" value="1"/>
</dbReference>
<dbReference type="AlphaFoldDB" id="A0A963YZE0"/>
<dbReference type="InterPro" id="IPR045378">
    <property type="entry name" value="LNT_N"/>
</dbReference>
<evidence type="ECO:0000256" key="9">
    <source>
        <dbReference type="HAMAP-Rule" id="MF_01148"/>
    </source>
</evidence>
<comment type="similarity">
    <text evidence="2 9">Belongs to the CN hydrolase family. Apolipoprotein N-acyltransferase subfamily.</text>
</comment>
<gene>
    <name evidence="9 11" type="primary">lnt</name>
    <name evidence="11" type="ORF">ACELLULO517_02865</name>
</gene>
<dbReference type="RefSeq" id="WP_227305700.1">
    <property type="nucleotide sequence ID" value="NZ_JAESVA010000001.1"/>
</dbReference>
<dbReference type="HAMAP" id="MF_01148">
    <property type="entry name" value="Lnt"/>
    <property type="match status" value="1"/>
</dbReference>
<evidence type="ECO:0000256" key="1">
    <source>
        <dbReference type="ARBA" id="ARBA00004651"/>
    </source>
</evidence>
<dbReference type="InterPro" id="IPR036526">
    <property type="entry name" value="C-N_Hydrolase_sf"/>
</dbReference>
<comment type="pathway">
    <text evidence="9">Protein modification; lipoprotein biosynthesis (N-acyl transfer).</text>
</comment>
<dbReference type="EC" id="2.3.1.269" evidence="9"/>
<reference evidence="11 12" key="1">
    <citation type="journal article" date="2021" name="Microorganisms">
        <title>Acidisoma silvae sp. nov. and Acidisomacellulosilytica sp. nov., Two Acidophilic Bacteria Isolated from Decaying Wood, Hydrolyzing Cellulose and Producing Poly-3-hydroxybutyrate.</title>
        <authorList>
            <person name="Mieszkin S."/>
            <person name="Pouder E."/>
            <person name="Uroz S."/>
            <person name="Simon-Colin C."/>
            <person name="Alain K."/>
        </authorList>
    </citation>
    <scope>NUCLEOTIDE SEQUENCE [LARGE SCALE GENOMIC DNA]</scope>
    <source>
        <strain evidence="11 12">HW T5.17</strain>
    </source>
</reference>
<keyword evidence="8 9" id="KW-0012">Acyltransferase</keyword>
<evidence type="ECO:0000313" key="11">
    <source>
        <dbReference type="EMBL" id="MCB8879162.1"/>
    </source>
</evidence>
<proteinExistence type="inferred from homology"/>
<evidence type="ECO:0000256" key="7">
    <source>
        <dbReference type="ARBA" id="ARBA00023136"/>
    </source>
</evidence>
<keyword evidence="4 9" id="KW-0808">Transferase</keyword>
<keyword evidence="3 9" id="KW-1003">Cell membrane</keyword>
<keyword evidence="5 9" id="KW-0812">Transmembrane</keyword>
<dbReference type="PROSITE" id="PS50263">
    <property type="entry name" value="CN_HYDROLASE"/>
    <property type="match status" value="1"/>
</dbReference>
<keyword evidence="12" id="KW-1185">Reference proteome</keyword>
<dbReference type="InterPro" id="IPR003010">
    <property type="entry name" value="C-N_Hydrolase"/>
</dbReference>
<evidence type="ECO:0000313" key="12">
    <source>
        <dbReference type="Proteomes" id="UP000721844"/>
    </source>
</evidence>
<comment type="caution">
    <text evidence="11">The sequence shown here is derived from an EMBL/GenBank/DDBJ whole genome shotgun (WGS) entry which is preliminary data.</text>
</comment>
<dbReference type="GO" id="GO:0016410">
    <property type="term" value="F:N-acyltransferase activity"/>
    <property type="evidence" value="ECO:0007669"/>
    <property type="project" value="UniProtKB-UniRule"/>
</dbReference>
<sequence length="499" mass="53043">MRKTLILALIFGIVAALALPPIYLLPALWISLPGLIWLIGRAGSWKQAGLIGLTFGFGLNVVGLYWITEPILIEAAQFWWLVPFAVPGLALAVGVFTAVPAALAWFAPSGLPRLLVLAGTWTLADLALQFVFTGFPWNFWGTDVAIPGLIGTVLIQPAAWIGVLGLTLCIVFVASLPALGLRGFATSLVLMIGWAVVGGLRLSSAKPAAPAAIIGVIQGDGTAEFVSDRTAAVALFRRYLALSAKAVAEAQANNPKNLPIILLWPETASPFQLQTDAGARQAIAETVGPDVTVIAGMLRFGADGQSIYNSMGVLRGPGPLLASYDKWHLVPFGEYQPAWLPLQILPGEGFSRGTGPTTLHVPGIPPVGPIICYESVFSGQIIKESDRPDWIALSTNDAWFGNSSGPRQHLAAGRMRAVEEGLPLARAANTGISAIFDASGREEMRLGLGRQGNLVAPLPGRLPPTLFAYWGLWAPAVLAILTTLLGLLLVFRLRRLERS</sequence>
<comment type="caution">
    <text evidence="9">Lacks conserved residue(s) required for the propagation of feature annotation.</text>
</comment>
<feature type="transmembrane region" description="Helical" evidence="9">
    <location>
        <begin position="80"/>
        <end position="107"/>
    </location>
</feature>
<keyword evidence="6 9" id="KW-1133">Transmembrane helix</keyword>
<dbReference type="InterPro" id="IPR004563">
    <property type="entry name" value="Apolipo_AcylTrfase"/>
</dbReference>
<comment type="function">
    <text evidence="9">Catalyzes the phospholipid dependent N-acylation of the N-terminal cysteine of apolipoprotein, the last step in lipoprotein maturation.</text>
</comment>
<evidence type="ECO:0000256" key="3">
    <source>
        <dbReference type="ARBA" id="ARBA00022475"/>
    </source>
</evidence>
<dbReference type="NCBIfam" id="TIGR00546">
    <property type="entry name" value="lnt"/>
    <property type="match status" value="1"/>
</dbReference>
<evidence type="ECO:0000256" key="6">
    <source>
        <dbReference type="ARBA" id="ARBA00022989"/>
    </source>
</evidence>